<proteinExistence type="predicted"/>
<evidence type="ECO:0000259" key="2">
    <source>
        <dbReference type="Pfam" id="PF00144"/>
    </source>
</evidence>
<keyword evidence="4" id="KW-1185">Reference proteome</keyword>
<dbReference type="RefSeq" id="WP_134674561.1">
    <property type="nucleotide sequence ID" value="NZ_SPUH01000001.1"/>
</dbReference>
<reference evidence="3 4" key="1">
    <citation type="submission" date="2019-01" db="EMBL/GenBank/DDBJ databases">
        <authorList>
            <person name="Zhang S."/>
        </authorList>
    </citation>
    <scope>NUCLEOTIDE SEQUENCE [LARGE SCALE GENOMIC DNA]</scope>
    <source>
        <strain evidence="3 4">1626</strain>
    </source>
</reference>
<feature type="signal peptide" evidence="1">
    <location>
        <begin position="1"/>
        <end position="22"/>
    </location>
</feature>
<gene>
    <name evidence="3" type="ORF">E4582_10835</name>
</gene>
<organism evidence="3 4">
    <name type="scientific">Luteimonas yindakuii</name>
    <dbReference type="NCBI Taxonomy" id="2565782"/>
    <lineage>
        <taxon>Bacteria</taxon>
        <taxon>Pseudomonadati</taxon>
        <taxon>Pseudomonadota</taxon>
        <taxon>Gammaproteobacteria</taxon>
        <taxon>Lysobacterales</taxon>
        <taxon>Lysobacteraceae</taxon>
        <taxon>Luteimonas</taxon>
    </lineage>
</organism>
<dbReference type="PANTHER" id="PTHR46825:SF9">
    <property type="entry name" value="BETA-LACTAMASE-RELATED DOMAIN-CONTAINING PROTEIN"/>
    <property type="match status" value="1"/>
</dbReference>
<dbReference type="Pfam" id="PF00144">
    <property type="entry name" value="Beta-lactamase"/>
    <property type="match status" value="1"/>
</dbReference>
<dbReference type="Gene3D" id="3.40.710.10">
    <property type="entry name" value="DD-peptidase/beta-lactamase superfamily"/>
    <property type="match status" value="1"/>
</dbReference>
<dbReference type="Proteomes" id="UP000298681">
    <property type="component" value="Unassembled WGS sequence"/>
</dbReference>
<dbReference type="PROSITE" id="PS00146">
    <property type="entry name" value="BETA_LACTAMASE_A"/>
    <property type="match status" value="1"/>
</dbReference>
<evidence type="ECO:0000313" key="3">
    <source>
        <dbReference type="EMBL" id="TKS55207.1"/>
    </source>
</evidence>
<keyword evidence="1" id="KW-0732">Signal</keyword>
<dbReference type="InterPro" id="IPR023650">
    <property type="entry name" value="Beta-lactam_class-A_AS"/>
</dbReference>
<dbReference type="AlphaFoldDB" id="A0A4Z1RKD2"/>
<dbReference type="InterPro" id="IPR012338">
    <property type="entry name" value="Beta-lactam/transpept-like"/>
</dbReference>
<dbReference type="PANTHER" id="PTHR46825">
    <property type="entry name" value="D-ALANYL-D-ALANINE-CARBOXYPEPTIDASE/ENDOPEPTIDASE AMPH"/>
    <property type="match status" value="1"/>
</dbReference>
<comment type="caution">
    <text evidence="3">The sequence shown here is derived from an EMBL/GenBank/DDBJ whole genome shotgun (WGS) entry which is preliminary data.</text>
</comment>
<name>A0A4Z1RKD2_9GAMM</name>
<evidence type="ECO:0000256" key="1">
    <source>
        <dbReference type="SAM" id="SignalP"/>
    </source>
</evidence>
<accession>A0A4Z1RKD2</accession>
<dbReference type="EMBL" id="SPUH01000001">
    <property type="protein sequence ID" value="TKS55207.1"/>
    <property type="molecule type" value="Genomic_DNA"/>
</dbReference>
<feature type="chain" id="PRO_5021202173" evidence="1">
    <location>
        <begin position="23"/>
        <end position="360"/>
    </location>
</feature>
<feature type="domain" description="Beta-lactamase-related" evidence="2">
    <location>
        <begin position="34"/>
        <end position="348"/>
    </location>
</feature>
<dbReference type="InterPro" id="IPR050491">
    <property type="entry name" value="AmpC-like"/>
</dbReference>
<dbReference type="SUPFAM" id="SSF56601">
    <property type="entry name" value="beta-lactamase/transpeptidase-like"/>
    <property type="match status" value="1"/>
</dbReference>
<sequence length="360" mass="38517">MNASALFALLLLGGVAAGPVHADDSARIAAVDALLHDYTGDVPGVSVLVLHEGRPVLRRSHGLADLEAVTPATPETRYRLASVSKQFTAAAILRMAEEGLLRLDDPVRRWLPELPPATAPVTLHHLLAHTSGLVDYEDLMEAAPAGQVQDADVLALLARADRLRFAPGTAYAYSNSGYVLLGLVAARASGQSFPEVLRTRLFTPLGMDGAVAWTADGAPVRARAWGYSLRDGRWQRTDQSPTSATLGDGGIYASIDELGRWLAALDAGAILSDASRQVMFAAHTSTPTGEEDVDAYGYGWRLHGDMQWHSGETVGFRNVVLRLPRERLAIVVLSNRNSPPPYPLARAIAALWATPGAPTR</sequence>
<dbReference type="InterPro" id="IPR001466">
    <property type="entry name" value="Beta-lactam-related"/>
</dbReference>
<evidence type="ECO:0000313" key="4">
    <source>
        <dbReference type="Proteomes" id="UP000298681"/>
    </source>
</evidence>
<protein>
    <submittedName>
        <fullName evidence="3">Beta-lactamase family protein</fullName>
    </submittedName>
</protein>